<gene>
    <name evidence="1" type="ORF">SAMN05421852_10328</name>
</gene>
<dbReference type="AlphaFoldDB" id="A0A1I3ME34"/>
<keyword evidence="2" id="KW-1185">Reference proteome</keyword>
<proteinExistence type="predicted"/>
<protein>
    <submittedName>
        <fullName evidence="1">Uncharacterized protein</fullName>
    </submittedName>
</protein>
<reference evidence="1 2" key="1">
    <citation type="submission" date="2016-10" db="EMBL/GenBank/DDBJ databases">
        <authorList>
            <person name="de Groot N.N."/>
        </authorList>
    </citation>
    <scope>NUCLEOTIDE SEQUENCE [LARGE SCALE GENOMIC DNA]</scope>
    <source>
        <strain evidence="1 2">DSM 44778</strain>
    </source>
</reference>
<dbReference type="RefSeq" id="WP_093228339.1">
    <property type="nucleotide sequence ID" value="NZ_FORR01000003.1"/>
</dbReference>
<dbReference type="STRING" id="46223.SAMN05421852_10328"/>
<evidence type="ECO:0000313" key="2">
    <source>
        <dbReference type="Proteomes" id="UP000199545"/>
    </source>
</evidence>
<evidence type="ECO:0000313" key="1">
    <source>
        <dbReference type="EMBL" id="SFI95207.1"/>
    </source>
</evidence>
<dbReference type="EMBL" id="FORR01000003">
    <property type="protein sequence ID" value="SFI95207.1"/>
    <property type="molecule type" value="Genomic_DNA"/>
</dbReference>
<dbReference type="OrthoDB" id="2989999at2"/>
<sequence>MPEMPYEIKFDPRLKIDRPYLHVEYEQLPKQVQEEFELKCQEICSQIPDRIKSFEKEYMKKYEELKEADEDEVFFQLTDELNEISSCICDLNLLFLHIEGAYISHSVHA</sequence>
<accession>A0A1I3ME34</accession>
<dbReference type="Proteomes" id="UP000199545">
    <property type="component" value="Unassembled WGS sequence"/>
</dbReference>
<organism evidence="1 2">
    <name type="scientific">Thermoflavimicrobium dichotomicum</name>
    <dbReference type="NCBI Taxonomy" id="46223"/>
    <lineage>
        <taxon>Bacteria</taxon>
        <taxon>Bacillati</taxon>
        <taxon>Bacillota</taxon>
        <taxon>Bacilli</taxon>
        <taxon>Bacillales</taxon>
        <taxon>Thermoactinomycetaceae</taxon>
        <taxon>Thermoflavimicrobium</taxon>
    </lineage>
</organism>
<name>A0A1I3ME34_9BACL</name>